<gene>
    <name evidence="2" type="ORF">Tci_617459</name>
</gene>
<feature type="compositionally biased region" description="Basic and acidic residues" evidence="1">
    <location>
        <begin position="230"/>
        <end position="244"/>
    </location>
</feature>
<name>A0A699JM34_TANCI</name>
<keyword evidence="2" id="KW-0695">RNA-directed DNA polymerase</keyword>
<keyword evidence="2" id="KW-0548">Nucleotidyltransferase</keyword>
<feature type="region of interest" description="Disordered" evidence="1">
    <location>
        <begin position="1"/>
        <end position="28"/>
    </location>
</feature>
<dbReference type="EMBL" id="BKCJ010427005">
    <property type="protein sequence ID" value="GFA45487.1"/>
    <property type="molecule type" value="Genomic_DNA"/>
</dbReference>
<evidence type="ECO:0000256" key="1">
    <source>
        <dbReference type="SAM" id="MobiDB-lite"/>
    </source>
</evidence>
<protein>
    <submittedName>
        <fullName evidence="2">Reverse transcriptase domain-containing protein</fullName>
    </submittedName>
</protein>
<dbReference type="GO" id="GO:0003964">
    <property type="term" value="F:RNA-directed DNA polymerase activity"/>
    <property type="evidence" value="ECO:0007669"/>
    <property type="project" value="UniProtKB-KW"/>
</dbReference>
<comment type="caution">
    <text evidence="2">The sequence shown here is derived from an EMBL/GenBank/DDBJ whole genome shotgun (WGS) entry which is preliminary data.</text>
</comment>
<reference evidence="2" key="1">
    <citation type="journal article" date="2019" name="Sci. Rep.">
        <title>Draft genome of Tanacetum cinerariifolium, the natural source of mosquito coil.</title>
        <authorList>
            <person name="Yamashiro T."/>
            <person name="Shiraishi A."/>
            <person name="Satake H."/>
            <person name="Nakayama K."/>
        </authorList>
    </citation>
    <scope>NUCLEOTIDE SEQUENCE</scope>
</reference>
<organism evidence="2">
    <name type="scientific">Tanacetum cinerariifolium</name>
    <name type="common">Dalmatian daisy</name>
    <name type="synonym">Chrysanthemum cinerariifolium</name>
    <dbReference type="NCBI Taxonomy" id="118510"/>
    <lineage>
        <taxon>Eukaryota</taxon>
        <taxon>Viridiplantae</taxon>
        <taxon>Streptophyta</taxon>
        <taxon>Embryophyta</taxon>
        <taxon>Tracheophyta</taxon>
        <taxon>Spermatophyta</taxon>
        <taxon>Magnoliopsida</taxon>
        <taxon>eudicotyledons</taxon>
        <taxon>Gunneridae</taxon>
        <taxon>Pentapetalae</taxon>
        <taxon>asterids</taxon>
        <taxon>campanulids</taxon>
        <taxon>Asterales</taxon>
        <taxon>Asteraceae</taxon>
        <taxon>Asteroideae</taxon>
        <taxon>Anthemideae</taxon>
        <taxon>Anthemidinae</taxon>
        <taxon>Tanacetum</taxon>
    </lineage>
</organism>
<accession>A0A699JM34</accession>
<feature type="compositionally biased region" description="Basic and acidic residues" evidence="1">
    <location>
        <begin position="264"/>
        <end position="273"/>
    </location>
</feature>
<feature type="compositionally biased region" description="Gly residues" evidence="1">
    <location>
        <begin position="1"/>
        <end position="11"/>
    </location>
</feature>
<evidence type="ECO:0000313" key="2">
    <source>
        <dbReference type="EMBL" id="GFA45487.1"/>
    </source>
</evidence>
<sequence length="273" mass="30382">MAGPVEGGGSEGTDDRDETPPPLTKEQIEGHVSALKSLIKSHNRRNKGDPIRLDFELEDTEVQDHGIAKGKEVMDEDLGKPFKEARRTPLTSRIIGFAGLESKMPTNIKLYDGTTDPEDHLSRFASAANSGDGSNVCLDGYSVRMACFKEPYETTKIVRKANESLTTFKERWMVEMSFIMGVPEVMKISSFMDSVKLPKLAKRFSNKVPTTVNEMMERLDDFVRSEEAYARTELSKGKPRDPSAKHPFRSTEGTAIHSGTAIQENHEGMNSHT</sequence>
<keyword evidence="2" id="KW-0808">Transferase</keyword>
<feature type="region of interest" description="Disordered" evidence="1">
    <location>
        <begin position="230"/>
        <end position="273"/>
    </location>
</feature>
<dbReference type="AlphaFoldDB" id="A0A699JM34"/>
<proteinExistence type="predicted"/>